<evidence type="ECO:0000256" key="4">
    <source>
        <dbReference type="SAM" id="SignalP"/>
    </source>
</evidence>
<dbReference type="PROSITE" id="PS50240">
    <property type="entry name" value="TRYPSIN_DOM"/>
    <property type="match status" value="1"/>
</dbReference>
<evidence type="ECO:0000256" key="3">
    <source>
        <dbReference type="ARBA" id="ARBA00024195"/>
    </source>
</evidence>
<protein>
    <submittedName>
        <fullName evidence="7">CSON005046 protein</fullName>
    </submittedName>
</protein>
<evidence type="ECO:0000256" key="2">
    <source>
        <dbReference type="ARBA" id="ARBA00023180"/>
    </source>
</evidence>
<organism evidence="7">
    <name type="scientific">Culicoides sonorensis</name>
    <name type="common">Biting midge</name>
    <dbReference type="NCBI Taxonomy" id="179676"/>
    <lineage>
        <taxon>Eukaryota</taxon>
        <taxon>Metazoa</taxon>
        <taxon>Ecdysozoa</taxon>
        <taxon>Arthropoda</taxon>
        <taxon>Hexapoda</taxon>
        <taxon>Insecta</taxon>
        <taxon>Pterygota</taxon>
        <taxon>Neoptera</taxon>
        <taxon>Endopterygota</taxon>
        <taxon>Diptera</taxon>
        <taxon>Nematocera</taxon>
        <taxon>Chironomoidea</taxon>
        <taxon>Ceratopogonidae</taxon>
        <taxon>Ceratopogoninae</taxon>
        <taxon>Culicoides</taxon>
        <taxon>Monoculicoides</taxon>
    </lineage>
</organism>
<evidence type="ECO:0000313" key="7">
    <source>
        <dbReference type="EMBL" id="SSX32491.1"/>
    </source>
</evidence>
<dbReference type="OMA" id="WIEQHIY"/>
<dbReference type="Gene3D" id="2.40.10.10">
    <property type="entry name" value="Trypsin-like serine proteases"/>
    <property type="match status" value="1"/>
</dbReference>
<evidence type="ECO:0000259" key="5">
    <source>
        <dbReference type="PROSITE" id="PS50240"/>
    </source>
</evidence>
<reference evidence="7" key="2">
    <citation type="submission" date="2018-07" db="EMBL/GenBank/DDBJ databases">
        <authorList>
            <person name="Quirk P.G."/>
            <person name="Krulwich T.A."/>
        </authorList>
    </citation>
    <scope>NUCLEOTIDE SEQUENCE</scope>
</reference>
<dbReference type="SUPFAM" id="SSF50494">
    <property type="entry name" value="Trypsin-like serine proteases"/>
    <property type="match status" value="1"/>
</dbReference>
<accession>A0A336MSF4</accession>
<dbReference type="EMBL" id="UFQT01002042">
    <property type="protein sequence ID" value="SSX32491.1"/>
    <property type="molecule type" value="Genomic_DNA"/>
</dbReference>
<dbReference type="InterPro" id="IPR001254">
    <property type="entry name" value="Trypsin_dom"/>
</dbReference>
<gene>
    <name evidence="7" type="primary">CSON005046</name>
</gene>
<dbReference type="InterPro" id="IPR009003">
    <property type="entry name" value="Peptidase_S1_PA"/>
</dbReference>
<feature type="chain" id="PRO_5033343289" evidence="4">
    <location>
        <begin position="23"/>
        <end position="310"/>
    </location>
</feature>
<dbReference type="CDD" id="cd00190">
    <property type="entry name" value="Tryp_SPc"/>
    <property type="match status" value="1"/>
</dbReference>
<name>A0A336MSF4_CULSO</name>
<sequence length="310" mass="35019">MIYCHLIVSIIILSISLNLANAQSDECIPLHECPIILSEFKLQDKTPEYCDDYEETVNCPELDDLSENQKKCLEYSKLIFEQQNNDEYLDRCKTTAIPFIFGGTSVSPGEFPHMTGIGIKDKRGNVELVCGGSLISPNFVITTAYCVEADINVVRIGPDDIKIKEKIPHAKFESGKFYHDIALIELDKEVKLSYNIRPICLPEPNIKFKSLKMLKAVGWDSNDKRILHKVDLEYYSYEECQKYYDGLEGLEDGVSERNHLCYGDRKGKKDTCDGDAGGITSAGVGCSSEIPGLYTNVVPYLDWIEQHIYE</sequence>
<dbReference type="Pfam" id="PF00089">
    <property type="entry name" value="Trypsin"/>
    <property type="match status" value="1"/>
</dbReference>
<dbReference type="PRINTS" id="PR00722">
    <property type="entry name" value="CHYMOTRYPSIN"/>
</dbReference>
<evidence type="ECO:0000256" key="1">
    <source>
        <dbReference type="ARBA" id="ARBA00023157"/>
    </source>
</evidence>
<feature type="signal peptide" evidence="4">
    <location>
        <begin position="1"/>
        <end position="22"/>
    </location>
</feature>
<dbReference type="AlphaFoldDB" id="A0A336MSF4"/>
<dbReference type="EMBL" id="UFQS01002042">
    <property type="protein sequence ID" value="SSX13051.1"/>
    <property type="molecule type" value="Genomic_DNA"/>
</dbReference>
<dbReference type="InterPro" id="IPR043504">
    <property type="entry name" value="Peptidase_S1_PA_chymotrypsin"/>
</dbReference>
<comment type="similarity">
    <text evidence="3">Belongs to the peptidase S1 family. CLIP subfamily.</text>
</comment>
<proteinExistence type="inferred from homology"/>
<feature type="domain" description="Peptidase S1" evidence="5">
    <location>
        <begin position="100"/>
        <end position="309"/>
    </location>
</feature>
<dbReference type="GO" id="GO:0006508">
    <property type="term" value="P:proteolysis"/>
    <property type="evidence" value="ECO:0007669"/>
    <property type="project" value="InterPro"/>
</dbReference>
<dbReference type="GO" id="GO:0004252">
    <property type="term" value="F:serine-type endopeptidase activity"/>
    <property type="evidence" value="ECO:0007669"/>
    <property type="project" value="InterPro"/>
</dbReference>
<reference evidence="6" key="1">
    <citation type="submission" date="2018-04" db="EMBL/GenBank/DDBJ databases">
        <authorList>
            <person name="Go L.Y."/>
            <person name="Mitchell J.A."/>
        </authorList>
    </citation>
    <scope>NUCLEOTIDE SEQUENCE</scope>
    <source>
        <tissue evidence="6">Whole organism</tissue>
    </source>
</reference>
<keyword evidence="4" id="KW-0732">Signal</keyword>
<dbReference type="PANTHER" id="PTHR24256">
    <property type="entry name" value="TRYPTASE-RELATED"/>
    <property type="match status" value="1"/>
</dbReference>
<dbReference type="VEuPathDB" id="VectorBase:CSON005046"/>
<dbReference type="InterPro" id="IPR051487">
    <property type="entry name" value="Ser/Thr_Proteases_Immune/Dev"/>
</dbReference>
<keyword evidence="2" id="KW-0325">Glycoprotein</keyword>
<keyword evidence="1" id="KW-1015">Disulfide bond</keyword>
<dbReference type="InterPro" id="IPR001314">
    <property type="entry name" value="Peptidase_S1A"/>
</dbReference>
<evidence type="ECO:0000313" key="6">
    <source>
        <dbReference type="EMBL" id="SSX13051.1"/>
    </source>
</evidence>
<dbReference type="SMART" id="SM00020">
    <property type="entry name" value="Tryp_SPc"/>
    <property type="match status" value="1"/>
</dbReference>